<evidence type="ECO:0000259" key="5">
    <source>
        <dbReference type="PROSITE" id="PS50931"/>
    </source>
</evidence>
<evidence type="ECO:0000256" key="3">
    <source>
        <dbReference type="ARBA" id="ARBA00023125"/>
    </source>
</evidence>
<dbReference type="CDD" id="cd08432">
    <property type="entry name" value="PBP2_GcdR_TrpI_HvrB_AmpR_like"/>
    <property type="match status" value="1"/>
</dbReference>
<dbReference type="PROSITE" id="PS50931">
    <property type="entry name" value="HTH_LYSR"/>
    <property type="match status" value="1"/>
</dbReference>
<keyword evidence="4" id="KW-0804">Transcription</keyword>
<accession>A0ABT2QTU3</accession>
<dbReference type="Proteomes" id="UP001064106">
    <property type="component" value="Unassembled WGS sequence"/>
</dbReference>
<dbReference type="InterPro" id="IPR036388">
    <property type="entry name" value="WH-like_DNA-bd_sf"/>
</dbReference>
<dbReference type="InterPro" id="IPR058163">
    <property type="entry name" value="LysR-type_TF_proteobact-type"/>
</dbReference>
<dbReference type="PANTHER" id="PTHR30537:SF79">
    <property type="entry name" value="TRANSCRIPTIONAL REGULATOR-RELATED"/>
    <property type="match status" value="1"/>
</dbReference>
<dbReference type="InterPro" id="IPR000847">
    <property type="entry name" value="LysR_HTH_N"/>
</dbReference>
<dbReference type="InterPro" id="IPR036390">
    <property type="entry name" value="WH_DNA-bd_sf"/>
</dbReference>
<gene>
    <name evidence="6" type="ORF">MA04_00242</name>
</gene>
<comment type="caution">
    <text evidence="6">The sequence shown here is derived from an EMBL/GenBank/DDBJ whole genome shotgun (WGS) entry which is preliminary data.</text>
</comment>
<protein>
    <submittedName>
        <fullName evidence="6">LysR family transcriptional regulator</fullName>
    </submittedName>
</protein>
<keyword evidence="3" id="KW-0238">DNA-binding</keyword>
<dbReference type="Pfam" id="PF03466">
    <property type="entry name" value="LysR_substrate"/>
    <property type="match status" value="1"/>
</dbReference>
<evidence type="ECO:0000313" key="6">
    <source>
        <dbReference type="EMBL" id="MCU5780942.1"/>
    </source>
</evidence>
<keyword evidence="2" id="KW-0805">Transcription regulation</keyword>
<evidence type="ECO:0000256" key="1">
    <source>
        <dbReference type="ARBA" id="ARBA00009437"/>
    </source>
</evidence>
<organism evidence="6 7">
    <name type="scientific">Alloalcanivorax balearicus MACL04</name>
    <dbReference type="NCBI Taxonomy" id="1177182"/>
    <lineage>
        <taxon>Bacteria</taxon>
        <taxon>Pseudomonadati</taxon>
        <taxon>Pseudomonadota</taxon>
        <taxon>Gammaproteobacteria</taxon>
        <taxon>Oceanospirillales</taxon>
        <taxon>Alcanivoracaceae</taxon>
        <taxon>Alloalcanivorax</taxon>
    </lineage>
</organism>
<name>A0ABT2QTU3_9GAMM</name>
<dbReference type="SUPFAM" id="SSF53850">
    <property type="entry name" value="Periplasmic binding protein-like II"/>
    <property type="match status" value="1"/>
</dbReference>
<dbReference type="SUPFAM" id="SSF46785">
    <property type="entry name" value="Winged helix' DNA-binding domain"/>
    <property type="match status" value="1"/>
</dbReference>
<evidence type="ECO:0000313" key="7">
    <source>
        <dbReference type="Proteomes" id="UP001064106"/>
    </source>
</evidence>
<dbReference type="InterPro" id="IPR005119">
    <property type="entry name" value="LysR_subst-bd"/>
</dbReference>
<dbReference type="EMBL" id="ARXS01000001">
    <property type="protein sequence ID" value="MCU5780942.1"/>
    <property type="molecule type" value="Genomic_DNA"/>
</dbReference>
<dbReference type="Gene3D" id="3.40.190.10">
    <property type="entry name" value="Periplasmic binding protein-like II"/>
    <property type="match status" value="2"/>
</dbReference>
<sequence>MSSMDRNSLPPLPTLVAFEASVRLRSFTLAAKELSLTQGAVSQHIRSLEQRLGRRLFERQRQGVAPTGEAQHLALQVRQGLGVLERAFKTPRRRRRTTTLRLSTLPSIAQRWLLPRLADFHQRFPDIRVEVTTAVDLVKLGSDADSDVALRYGPGGWPGLQSEVLSSEWLYPVASPDYRDGKLPRRRADLAHCVLLRHAAQPWALWLQAAGLALTNSDHGPLFPNLTSLLAAAENSEGIALARHHLVRDALAAGRLVRLWKTQVADVHRYYLVWTHQADKDDAIGTLRHWLKTAFTL</sequence>
<proteinExistence type="inferred from homology"/>
<feature type="domain" description="HTH lysR-type" evidence="5">
    <location>
        <begin position="10"/>
        <end position="67"/>
    </location>
</feature>
<dbReference type="PANTHER" id="PTHR30537">
    <property type="entry name" value="HTH-TYPE TRANSCRIPTIONAL REGULATOR"/>
    <property type="match status" value="1"/>
</dbReference>
<reference evidence="6" key="1">
    <citation type="submission" date="2012-09" db="EMBL/GenBank/DDBJ databases">
        <title>Genome Sequence of alkane-degrading Bacterium Alcanivorax balearicus MACL04.</title>
        <authorList>
            <person name="Lai Q."/>
            <person name="Shao Z."/>
        </authorList>
    </citation>
    <scope>NUCLEOTIDE SEQUENCE</scope>
    <source>
        <strain evidence="6">MACL04</strain>
    </source>
</reference>
<evidence type="ECO:0000256" key="2">
    <source>
        <dbReference type="ARBA" id="ARBA00023015"/>
    </source>
</evidence>
<dbReference type="PRINTS" id="PR00039">
    <property type="entry name" value="HTHLYSR"/>
</dbReference>
<dbReference type="Gene3D" id="1.10.10.10">
    <property type="entry name" value="Winged helix-like DNA-binding domain superfamily/Winged helix DNA-binding domain"/>
    <property type="match status" value="1"/>
</dbReference>
<comment type="similarity">
    <text evidence="1">Belongs to the LysR transcriptional regulatory family.</text>
</comment>
<dbReference type="Pfam" id="PF00126">
    <property type="entry name" value="HTH_1"/>
    <property type="match status" value="1"/>
</dbReference>
<evidence type="ECO:0000256" key="4">
    <source>
        <dbReference type="ARBA" id="ARBA00023163"/>
    </source>
</evidence>
<keyword evidence="7" id="KW-1185">Reference proteome</keyword>